<dbReference type="InterPro" id="IPR051131">
    <property type="entry name" value="NEK_Ser/Thr_kinase_NIMA"/>
</dbReference>
<evidence type="ECO:0000256" key="3">
    <source>
        <dbReference type="ARBA" id="ARBA00022679"/>
    </source>
</evidence>
<accession>A0A485LGL0</accession>
<evidence type="ECO:0000259" key="11">
    <source>
        <dbReference type="PROSITE" id="PS50011"/>
    </source>
</evidence>
<evidence type="ECO:0000313" key="12">
    <source>
        <dbReference type="EMBL" id="KAF0687114.1"/>
    </source>
</evidence>
<keyword evidence="4 9" id="KW-0547">Nucleotide-binding</keyword>
<keyword evidence="5" id="KW-0418">Kinase</keyword>
<evidence type="ECO:0000256" key="5">
    <source>
        <dbReference type="ARBA" id="ARBA00022777"/>
    </source>
</evidence>
<evidence type="ECO:0000256" key="9">
    <source>
        <dbReference type="PROSITE-ProRule" id="PRU10141"/>
    </source>
</evidence>
<dbReference type="Pfam" id="PF10498">
    <property type="entry name" value="IFT57"/>
    <property type="match status" value="1"/>
</dbReference>
<dbReference type="GO" id="GO:0005524">
    <property type="term" value="F:ATP binding"/>
    <property type="evidence" value="ECO:0007669"/>
    <property type="project" value="UniProtKB-UniRule"/>
</dbReference>
<keyword evidence="2" id="KW-0723">Serine/threonine-protein kinase</keyword>
<dbReference type="PANTHER" id="PTHR44899">
    <property type="entry name" value="CAMK FAMILY PROTEIN KINASE"/>
    <property type="match status" value="1"/>
</dbReference>
<dbReference type="EC" id="2.7.11.1" evidence="1"/>
<dbReference type="PANTHER" id="PTHR44899:SF3">
    <property type="entry name" value="SERINE_THREONINE-PROTEIN KINASE NEK1"/>
    <property type="match status" value="1"/>
</dbReference>
<evidence type="ECO:0000256" key="4">
    <source>
        <dbReference type="ARBA" id="ARBA00022741"/>
    </source>
</evidence>
<evidence type="ECO:0000313" key="13">
    <source>
        <dbReference type="EMBL" id="VFT97759.1"/>
    </source>
</evidence>
<dbReference type="InterPro" id="IPR008271">
    <property type="entry name" value="Ser/Thr_kinase_AS"/>
</dbReference>
<feature type="domain" description="Protein kinase" evidence="11">
    <location>
        <begin position="21"/>
        <end position="283"/>
    </location>
</feature>
<evidence type="ECO:0000256" key="10">
    <source>
        <dbReference type="SAM" id="MobiDB-lite"/>
    </source>
</evidence>
<gene>
    <name evidence="13" type="primary">Aste57867_21085</name>
    <name evidence="12" type="ORF">As57867_021017</name>
    <name evidence="13" type="ORF">ASTE57867_21085</name>
</gene>
<evidence type="ECO:0000256" key="2">
    <source>
        <dbReference type="ARBA" id="ARBA00022527"/>
    </source>
</evidence>
<comment type="catalytic activity">
    <reaction evidence="7">
        <text>L-threonyl-[protein] + ATP = O-phospho-L-threonyl-[protein] + ADP + H(+)</text>
        <dbReference type="Rhea" id="RHEA:46608"/>
        <dbReference type="Rhea" id="RHEA-COMP:11060"/>
        <dbReference type="Rhea" id="RHEA-COMP:11605"/>
        <dbReference type="ChEBI" id="CHEBI:15378"/>
        <dbReference type="ChEBI" id="CHEBI:30013"/>
        <dbReference type="ChEBI" id="CHEBI:30616"/>
        <dbReference type="ChEBI" id="CHEBI:61977"/>
        <dbReference type="ChEBI" id="CHEBI:456216"/>
        <dbReference type="EC" id="2.7.11.1"/>
    </reaction>
</comment>
<dbReference type="EMBL" id="CAADRA010006983">
    <property type="protein sequence ID" value="VFT97759.1"/>
    <property type="molecule type" value="Genomic_DNA"/>
</dbReference>
<name>A0A485LGL0_9STRA</name>
<evidence type="ECO:0000256" key="6">
    <source>
        <dbReference type="ARBA" id="ARBA00022840"/>
    </source>
</evidence>
<dbReference type="Gene3D" id="1.10.510.10">
    <property type="entry name" value="Transferase(Phosphotransferase) domain 1"/>
    <property type="match status" value="1"/>
</dbReference>
<dbReference type="OrthoDB" id="248923at2759"/>
<dbReference type="InterPro" id="IPR017441">
    <property type="entry name" value="Protein_kinase_ATP_BS"/>
</dbReference>
<dbReference type="InterPro" id="IPR019530">
    <property type="entry name" value="Intra-flagellar_transport_57"/>
</dbReference>
<dbReference type="InterPro" id="IPR000719">
    <property type="entry name" value="Prot_kinase_dom"/>
</dbReference>
<dbReference type="Pfam" id="PF00069">
    <property type="entry name" value="Pkinase"/>
    <property type="match status" value="1"/>
</dbReference>
<sequence>MDKLSDAQRELFRSGGCLDDYEILKPIGKGKFSVVYRAKRRRDGVLVALKKVNIFNLMDAKAREKTLKEVRLVQSVHHPNIIQYLDAFIGHDDELCIAFEWAEAGDLKRQIRKANEKNVRFDERTIWTYFGQICAAIEHMHVHRIMHRDIKPANIFLTLAGAVKVGDLGLGRYLSENTMEAHSKVGTPLYMSPEVLRGDGYDWKCDVWSLGCILYELAMLRSPFKSEGLNLHGLFQKVNKGVYDPVSDVYSETLRSLVAQMLSLNANDRPTMTTLCRVSHACSTHSDASRPKDNNQTNDDHNDTDNNDTDDRRSIASREKNDDTLTLPRGGAMGTGGGADEARGAWALMDILYDKLVLMGYQTAQPTPLSRIYFAIEGRRTDQFTTFTSLVDWLFGMLHVALDVDVHSATVPPLRKATAILVGAGLAGVDVGVVSPAALTPGFGAAVCSLLNAACDKALQLHKPSKPVWPMADPVDVSSDGLDDTAVAWGGDDDDGGEDSVEWRRDIDGGVAPRILVPSTAVDPTAWRAEIEKNMPTVRRKLHGTPNSTPWTHRLDAWRSSMGVLDGWKHPGLVSLHETVRTQLDQVETKERLVNAVCLPWREQYQRRKDAEMHLANHRQALETVRAQLVERFDSTAAAAAAATAEASSRGDALTDTGMLVALKKGLQSIRADVAKMDMAIAVHGARHFRTYNRQHNPTTAL</sequence>
<dbReference type="EMBL" id="VJMH01006957">
    <property type="protein sequence ID" value="KAF0687114.1"/>
    <property type="molecule type" value="Genomic_DNA"/>
</dbReference>
<keyword evidence="14" id="KW-1185">Reference proteome</keyword>
<comment type="catalytic activity">
    <reaction evidence="8">
        <text>L-seryl-[protein] + ATP = O-phospho-L-seryl-[protein] + ADP + H(+)</text>
        <dbReference type="Rhea" id="RHEA:17989"/>
        <dbReference type="Rhea" id="RHEA-COMP:9863"/>
        <dbReference type="Rhea" id="RHEA-COMP:11604"/>
        <dbReference type="ChEBI" id="CHEBI:15378"/>
        <dbReference type="ChEBI" id="CHEBI:29999"/>
        <dbReference type="ChEBI" id="CHEBI:30616"/>
        <dbReference type="ChEBI" id="CHEBI:83421"/>
        <dbReference type="ChEBI" id="CHEBI:456216"/>
        <dbReference type="EC" id="2.7.11.1"/>
    </reaction>
</comment>
<dbReference type="PROSITE" id="PS00108">
    <property type="entry name" value="PROTEIN_KINASE_ST"/>
    <property type="match status" value="1"/>
</dbReference>
<keyword evidence="3" id="KW-0808">Transferase</keyword>
<dbReference type="PROSITE" id="PS00107">
    <property type="entry name" value="PROTEIN_KINASE_ATP"/>
    <property type="match status" value="1"/>
</dbReference>
<protein>
    <recommendedName>
        <fullName evidence="1">non-specific serine/threonine protein kinase</fullName>
        <ecNumber evidence="1">2.7.11.1</ecNumber>
    </recommendedName>
</protein>
<dbReference type="SUPFAM" id="SSF56112">
    <property type="entry name" value="Protein kinase-like (PK-like)"/>
    <property type="match status" value="1"/>
</dbReference>
<reference evidence="13 14" key="1">
    <citation type="submission" date="2019-03" db="EMBL/GenBank/DDBJ databases">
        <authorList>
            <person name="Gaulin E."/>
            <person name="Dumas B."/>
        </authorList>
    </citation>
    <scope>NUCLEOTIDE SEQUENCE [LARGE SCALE GENOMIC DNA]</scope>
    <source>
        <strain evidence="13">CBS 568.67</strain>
    </source>
</reference>
<reference evidence="12" key="2">
    <citation type="submission" date="2019-06" db="EMBL/GenBank/DDBJ databases">
        <title>Genomics analysis of Aphanomyces spp. identifies a new class of oomycete effector associated with host adaptation.</title>
        <authorList>
            <person name="Gaulin E."/>
        </authorList>
    </citation>
    <scope>NUCLEOTIDE SEQUENCE</scope>
    <source>
        <strain evidence="12">CBS 578.67</strain>
    </source>
</reference>
<keyword evidence="6 9" id="KW-0067">ATP-binding</keyword>
<feature type="compositionally biased region" description="Basic and acidic residues" evidence="10">
    <location>
        <begin position="287"/>
        <end position="323"/>
    </location>
</feature>
<evidence type="ECO:0000256" key="7">
    <source>
        <dbReference type="ARBA" id="ARBA00047899"/>
    </source>
</evidence>
<evidence type="ECO:0000256" key="1">
    <source>
        <dbReference type="ARBA" id="ARBA00012513"/>
    </source>
</evidence>
<proteinExistence type="predicted"/>
<dbReference type="InterPro" id="IPR011009">
    <property type="entry name" value="Kinase-like_dom_sf"/>
</dbReference>
<evidence type="ECO:0000256" key="8">
    <source>
        <dbReference type="ARBA" id="ARBA00048679"/>
    </source>
</evidence>
<feature type="region of interest" description="Disordered" evidence="10">
    <location>
        <begin position="284"/>
        <end position="337"/>
    </location>
</feature>
<dbReference type="Proteomes" id="UP000332933">
    <property type="component" value="Unassembled WGS sequence"/>
</dbReference>
<organism evidence="13 14">
    <name type="scientific">Aphanomyces stellatus</name>
    <dbReference type="NCBI Taxonomy" id="120398"/>
    <lineage>
        <taxon>Eukaryota</taxon>
        <taxon>Sar</taxon>
        <taxon>Stramenopiles</taxon>
        <taxon>Oomycota</taxon>
        <taxon>Saprolegniomycetes</taxon>
        <taxon>Saprolegniales</taxon>
        <taxon>Verrucalvaceae</taxon>
        <taxon>Aphanomyces</taxon>
    </lineage>
</organism>
<dbReference type="GO" id="GO:0004674">
    <property type="term" value="F:protein serine/threonine kinase activity"/>
    <property type="evidence" value="ECO:0007669"/>
    <property type="project" value="UniProtKB-KW"/>
</dbReference>
<dbReference type="AlphaFoldDB" id="A0A485LGL0"/>
<dbReference type="SMART" id="SM00220">
    <property type="entry name" value="S_TKc"/>
    <property type="match status" value="1"/>
</dbReference>
<feature type="binding site" evidence="9">
    <location>
        <position position="50"/>
    </location>
    <ligand>
        <name>ATP</name>
        <dbReference type="ChEBI" id="CHEBI:30616"/>
    </ligand>
</feature>
<dbReference type="PROSITE" id="PS50011">
    <property type="entry name" value="PROTEIN_KINASE_DOM"/>
    <property type="match status" value="1"/>
</dbReference>
<evidence type="ECO:0000313" key="14">
    <source>
        <dbReference type="Proteomes" id="UP000332933"/>
    </source>
</evidence>